<proteinExistence type="predicted"/>
<comment type="caution">
    <text evidence="1">The sequence shown here is derived from an EMBL/GenBank/DDBJ whole genome shotgun (WGS) entry which is preliminary data.</text>
</comment>
<sequence>MDASQQQSSNRPVVRCGCVPTQEGDGRGVLNSDTALTQLVQGAQHARGQSINPWVQKLTRKYTKVVTIKTVNNVTTERVTLVYGPVYCRNGVPAAILEKVKPVLDTSYKIYVSDSKGADKDKLPHYFQPVKRQKVLKKDAAFYSQVPMPCVVAEPVKLLSNTKNAKYHVIPAATRETFMRLMEDTTDYRKASAIVRISE</sequence>
<dbReference type="EMBL" id="QTSX02003889">
    <property type="protein sequence ID" value="KAJ9067732.1"/>
    <property type="molecule type" value="Genomic_DNA"/>
</dbReference>
<dbReference type="Proteomes" id="UP001165960">
    <property type="component" value="Unassembled WGS sequence"/>
</dbReference>
<gene>
    <name evidence="1" type="ORF">DSO57_1036157</name>
</gene>
<accession>A0ACC2SZG9</accession>
<keyword evidence="2" id="KW-1185">Reference proteome</keyword>
<organism evidence="1 2">
    <name type="scientific">Entomophthora muscae</name>
    <dbReference type="NCBI Taxonomy" id="34485"/>
    <lineage>
        <taxon>Eukaryota</taxon>
        <taxon>Fungi</taxon>
        <taxon>Fungi incertae sedis</taxon>
        <taxon>Zoopagomycota</taxon>
        <taxon>Entomophthoromycotina</taxon>
        <taxon>Entomophthoromycetes</taxon>
        <taxon>Entomophthorales</taxon>
        <taxon>Entomophthoraceae</taxon>
        <taxon>Entomophthora</taxon>
    </lineage>
</organism>
<reference evidence="1" key="1">
    <citation type="submission" date="2022-04" db="EMBL/GenBank/DDBJ databases">
        <title>Genome of the entomopathogenic fungus Entomophthora muscae.</title>
        <authorList>
            <person name="Elya C."/>
            <person name="Lovett B.R."/>
            <person name="Lee E."/>
            <person name="Macias A.M."/>
            <person name="Hajek A.E."/>
            <person name="De Bivort B.L."/>
            <person name="Kasson M.T."/>
            <person name="De Fine Licht H.H."/>
            <person name="Stajich J.E."/>
        </authorList>
    </citation>
    <scope>NUCLEOTIDE SEQUENCE</scope>
    <source>
        <strain evidence="1">Berkeley</strain>
    </source>
</reference>
<evidence type="ECO:0000313" key="1">
    <source>
        <dbReference type="EMBL" id="KAJ9067732.1"/>
    </source>
</evidence>
<name>A0ACC2SZG9_9FUNG</name>
<protein>
    <submittedName>
        <fullName evidence="1">Uncharacterized protein</fullName>
    </submittedName>
</protein>
<evidence type="ECO:0000313" key="2">
    <source>
        <dbReference type="Proteomes" id="UP001165960"/>
    </source>
</evidence>